<dbReference type="AlphaFoldDB" id="A0A0G1EQM8"/>
<accession>A0A0G1EQM8</accession>
<comment type="caution">
    <text evidence="1">The sequence shown here is derived from an EMBL/GenBank/DDBJ whole genome shotgun (WGS) entry which is preliminary data.</text>
</comment>
<gene>
    <name evidence="1" type="ORF">UV59_C0008G0034</name>
</gene>
<organism evidence="1 2">
    <name type="scientific">Candidatus Gottesmanbacteria bacterium GW2011_GWA1_43_11</name>
    <dbReference type="NCBI Taxonomy" id="1618436"/>
    <lineage>
        <taxon>Bacteria</taxon>
        <taxon>Candidatus Gottesmaniibacteriota</taxon>
    </lineage>
</organism>
<proteinExistence type="predicted"/>
<name>A0A0G1EQM8_9BACT</name>
<sequence>MNELTPINPERERRAKSLTDLGFKQINRSLMYEQGDVVISVSVSGEYELPQNFSDHSRWYGDLSKTRAITVVRAENYRFHFISYDYDERDGNITVNNRHIGGDVSSHWQGRAPGYYALKGRNIRQQLEDLGFTPAPDDPNILHAKFDDRDCIRQWSEYEIIAVLQDDNTLRRLLKPVMNERVTRLVGPRIDIVGHREGIQEFPTIPYSYPYSILTVKNDFMQFDLEFKFGLDIAENSQVIFRELAADEVGVDTCKEIVEPSGFVIGGINSTEQIKGLPTLTGVSIAKLERDMRQEEFLGSESLLNLMASDNDYVLSQRLTHQQLALPLKYAYAFYENGFGKSFIYQYRKYEIRVMQWRGYKHSPFNDGLMTDLDMIITDIETGNTIECSALVPEMIERYGFYEGRDARYRLNPQQVVEFFRLNGS</sequence>
<evidence type="ECO:0000313" key="2">
    <source>
        <dbReference type="Proteomes" id="UP000034543"/>
    </source>
</evidence>
<evidence type="ECO:0000313" key="1">
    <source>
        <dbReference type="EMBL" id="KKS85341.1"/>
    </source>
</evidence>
<dbReference type="EMBL" id="LCFB01000008">
    <property type="protein sequence ID" value="KKS85341.1"/>
    <property type="molecule type" value="Genomic_DNA"/>
</dbReference>
<protein>
    <submittedName>
        <fullName evidence="1">Uncharacterized protein</fullName>
    </submittedName>
</protein>
<reference evidence="1 2" key="1">
    <citation type="journal article" date="2015" name="Nature">
        <title>rRNA introns, odd ribosomes, and small enigmatic genomes across a large radiation of phyla.</title>
        <authorList>
            <person name="Brown C.T."/>
            <person name="Hug L.A."/>
            <person name="Thomas B.C."/>
            <person name="Sharon I."/>
            <person name="Castelle C.J."/>
            <person name="Singh A."/>
            <person name="Wilkins M.J."/>
            <person name="Williams K.H."/>
            <person name="Banfield J.F."/>
        </authorList>
    </citation>
    <scope>NUCLEOTIDE SEQUENCE [LARGE SCALE GENOMIC DNA]</scope>
</reference>
<dbReference type="Proteomes" id="UP000034543">
    <property type="component" value="Unassembled WGS sequence"/>
</dbReference>